<dbReference type="InterPro" id="IPR003778">
    <property type="entry name" value="CT_A_B"/>
</dbReference>
<keyword evidence="2" id="KW-0378">Hydrolase</keyword>
<dbReference type="InterPro" id="IPR029000">
    <property type="entry name" value="Cyclophilin-like_dom_sf"/>
</dbReference>
<evidence type="ECO:0000256" key="2">
    <source>
        <dbReference type="ARBA" id="ARBA00022801"/>
    </source>
</evidence>
<accession>H0USC4</accession>
<evidence type="ECO:0000313" key="6">
    <source>
        <dbReference type="Proteomes" id="UP000005730"/>
    </source>
</evidence>
<gene>
    <name evidence="5" type="ORF">TheveDRAFT_1089</name>
</gene>
<proteinExistence type="predicted"/>
<name>H0USC4_9BACT</name>
<keyword evidence="1" id="KW-0547">Nucleotide-binding</keyword>
<dbReference type="Proteomes" id="UP000005730">
    <property type="component" value="Chromosome"/>
</dbReference>
<dbReference type="SMART" id="SM00797">
    <property type="entry name" value="AHS2"/>
    <property type="match status" value="1"/>
</dbReference>
<dbReference type="PANTHER" id="PTHR43309">
    <property type="entry name" value="5-OXOPROLINASE SUBUNIT C"/>
    <property type="match status" value="1"/>
</dbReference>
<feature type="domain" description="Carboxyltransferase" evidence="4">
    <location>
        <begin position="24"/>
        <end position="310"/>
    </location>
</feature>
<dbReference type="Pfam" id="PF02626">
    <property type="entry name" value="CT_A_B"/>
    <property type="match status" value="1"/>
</dbReference>
<dbReference type="eggNOG" id="COG1984">
    <property type="taxonomic scope" value="Bacteria"/>
</dbReference>
<dbReference type="EMBL" id="CM001377">
    <property type="protein sequence ID" value="EHM10213.1"/>
    <property type="molecule type" value="Genomic_DNA"/>
</dbReference>
<keyword evidence="6" id="KW-1185">Reference proteome</keyword>
<keyword evidence="3" id="KW-0067">ATP-binding</keyword>
<dbReference type="OrthoDB" id="9782422at2"/>
<dbReference type="AlphaFoldDB" id="H0USC4"/>
<dbReference type="SUPFAM" id="SSF50891">
    <property type="entry name" value="Cyclophilin-like"/>
    <property type="match status" value="1"/>
</dbReference>
<organism evidence="5 6">
    <name type="scientific">Thermanaerovibrio velox DSM 12556</name>
    <dbReference type="NCBI Taxonomy" id="926567"/>
    <lineage>
        <taxon>Bacteria</taxon>
        <taxon>Thermotogati</taxon>
        <taxon>Synergistota</taxon>
        <taxon>Synergistia</taxon>
        <taxon>Synergistales</taxon>
        <taxon>Synergistaceae</taxon>
        <taxon>Thermanaerovibrio</taxon>
    </lineage>
</organism>
<dbReference type="STRING" id="926567.TheveDRAFT_1089"/>
<evidence type="ECO:0000256" key="1">
    <source>
        <dbReference type="ARBA" id="ARBA00022741"/>
    </source>
</evidence>
<dbReference type="PANTHER" id="PTHR43309:SF5">
    <property type="entry name" value="5-OXOPROLINASE SUBUNIT C"/>
    <property type="match status" value="1"/>
</dbReference>
<dbReference type="InterPro" id="IPR052708">
    <property type="entry name" value="PxpC"/>
</dbReference>
<dbReference type="NCBIfam" id="TIGR00724">
    <property type="entry name" value="urea_amlyse_rel"/>
    <property type="match status" value="1"/>
</dbReference>
<reference evidence="5 6" key="1">
    <citation type="submission" date="2011-10" db="EMBL/GenBank/DDBJ databases">
        <title>The Noncontiguous Finished genome of Thermanaerovibrio velox DSM 12556.</title>
        <authorList>
            <consortium name="US DOE Joint Genome Institute (JGI-PGF)"/>
            <person name="Lucas S."/>
            <person name="Copeland A."/>
            <person name="Lapidus A."/>
            <person name="Glavina del Rio T."/>
            <person name="Dalin E."/>
            <person name="Tice H."/>
            <person name="Bruce D."/>
            <person name="Goodwin L."/>
            <person name="Pitluck S."/>
            <person name="Peters L."/>
            <person name="Mikhailova N."/>
            <person name="Teshima H."/>
            <person name="Kyrpides N."/>
            <person name="Mavromatis K."/>
            <person name="Ivanova N."/>
            <person name="Markowitz V."/>
            <person name="Cheng J.-F."/>
            <person name="Hugenholtz P."/>
            <person name="Woyke T."/>
            <person name="Wu D."/>
            <person name="Spring S."/>
            <person name="Brambilla E.-M."/>
            <person name="Klenk H.-P."/>
            <person name="Eisen J.A."/>
        </authorList>
    </citation>
    <scope>NUCLEOTIDE SEQUENCE [LARGE SCALE GENOMIC DNA]</scope>
    <source>
        <strain evidence="5 6">DSM 12556</strain>
    </source>
</reference>
<dbReference type="HOGENOM" id="CLU_028967_0_1_0"/>
<evidence type="ECO:0000256" key="3">
    <source>
        <dbReference type="ARBA" id="ARBA00022840"/>
    </source>
</evidence>
<sequence>MKLLVKAPGLLTTVQDLGRWGHQDKGVSVGGAMDPFSLRLGNVMLGNSQEASALEVTILGPSLDVLEEGGAMLFAGPDLGMMVSGEIIPPWKIVTPRKGDVISFRGPIGPGCRGYICVSGGIQVPLVMGSRSTHVRSRLGGLEGRPLKAGDIIPSGEMDPLWESGKGLVFNGPTHLDQMLGERVLEVIPGPQEHMFTPKGLETFYSSEYRVSDEADRMGYRLEGPAIEHAGGADIISDPIPLGAIQVPGNGTPIVMMADRQTSGGYTKIGVLTTWSCARLSQALPGESFRFRPVRVEEAVDRLKKFNELLRYANHLRARYRSRPYEGGCHELARHPIEPVSFKIRVQENSFLVTVTEGAREKG</sequence>
<evidence type="ECO:0000259" key="4">
    <source>
        <dbReference type="SMART" id="SM00797"/>
    </source>
</evidence>
<dbReference type="GO" id="GO:0016787">
    <property type="term" value="F:hydrolase activity"/>
    <property type="evidence" value="ECO:0007669"/>
    <property type="project" value="UniProtKB-KW"/>
</dbReference>
<evidence type="ECO:0000313" key="5">
    <source>
        <dbReference type="EMBL" id="EHM10213.1"/>
    </source>
</evidence>
<dbReference type="GO" id="GO:0005524">
    <property type="term" value="F:ATP binding"/>
    <property type="evidence" value="ECO:0007669"/>
    <property type="project" value="UniProtKB-KW"/>
</dbReference>
<dbReference type="Gene3D" id="2.40.100.10">
    <property type="entry name" value="Cyclophilin-like"/>
    <property type="match status" value="1"/>
</dbReference>
<protein>
    <submittedName>
        <fullName evidence="5">Biotin-dependent carboxylase-like protein</fullName>
    </submittedName>
</protein>